<evidence type="ECO:0008006" key="5">
    <source>
        <dbReference type="Google" id="ProtNLM"/>
    </source>
</evidence>
<feature type="region of interest" description="Disordered" evidence="1">
    <location>
        <begin position="21"/>
        <end position="84"/>
    </location>
</feature>
<reference evidence="3 4" key="1">
    <citation type="submission" date="2019-04" db="EMBL/GenBank/DDBJ databases">
        <title>Trinickia sp. 7GSK02, isolated from subtropical forest soil.</title>
        <authorList>
            <person name="Gao Z.-H."/>
            <person name="Qiu L.-H."/>
        </authorList>
    </citation>
    <scope>NUCLEOTIDE SEQUENCE [LARGE SCALE GENOMIC DNA]</scope>
    <source>
        <strain evidence="3 4">7GSK02</strain>
    </source>
</reference>
<gene>
    <name evidence="3" type="ORF">FAZ69_27390</name>
</gene>
<comment type="caution">
    <text evidence="3">The sequence shown here is derived from an EMBL/GenBank/DDBJ whole genome shotgun (WGS) entry which is preliminary data.</text>
</comment>
<dbReference type="Proteomes" id="UP000305539">
    <property type="component" value="Unassembled WGS sequence"/>
</dbReference>
<keyword evidence="2" id="KW-0732">Signal</keyword>
<organism evidence="3 4">
    <name type="scientific">Trinickia terrae</name>
    <dbReference type="NCBI Taxonomy" id="2571161"/>
    <lineage>
        <taxon>Bacteria</taxon>
        <taxon>Pseudomonadati</taxon>
        <taxon>Pseudomonadota</taxon>
        <taxon>Betaproteobacteria</taxon>
        <taxon>Burkholderiales</taxon>
        <taxon>Burkholderiaceae</taxon>
        <taxon>Trinickia</taxon>
    </lineage>
</organism>
<evidence type="ECO:0000313" key="3">
    <source>
        <dbReference type="EMBL" id="TKC81691.1"/>
    </source>
</evidence>
<proteinExistence type="predicted"/>
<dbReference type="AlphaFoldDB" id="A0A4U1HKF4"/>
<sequence length="84" mass="9117">MKSVSLLLCGVVVSLATVAAQAQHSPRDWGRQPNGTTPQSAPSRDDARSRQLNPTVPRGDLRGDIASNARMRADPSRNENRQQP</sequence>
<feature type="compositionally biased region" description="Basic and acidic residues" evidence="1">
    <location>
        <begin position="71"/>
        <end position="84"/>
    </location>
</feature>
<evidence type="ECO:0000313" key="4">
    <source>
        <dbReference type="Proteomes" id="UP000305539"/>
    </source>
</evidence>
<feature type="compositionally biased region" description="Polar residues" evidence="1">
    <location>
        <begin position="33"/>
        <end position="42"/>
    </location>
</feature>
<feature type="chain" id="PRO_5020648652" description="DUF4148 domain-containing protein" evidence="2">
    <location>
        <begin position="23"/>
        <end position="84"/>
    </location>
</feature>
<dbReference type="EMBL" id="SWJE01000017">
    <property type="protein sequence ID" value="TKC81691.1"/>
    <property type="molecule type" value="Genomic_DNA"/>
</dbReference>
<name>A0A4U1HKF4_9BURK</name>
<feature type="signal peptide" evidence="2">
    <location>
        <begin position="1"/>
        <end position="22"/>
    </location>
</feature>
<keyword evidence="4" id="KW-1185">Reference proteome</keyword>
<protein>
    <recommendedName>
        <fullName evidence="5">DUF4148 domain-containing protein</fullName>
    </recommendedName>
</protein>
<evidence type="ECO:0000256" key="2">
    <source>
        <dbReference type="SAM" id="SignalP"/>
    </source>
</evidence>
<evidence type="ECO:0000256" key="1">
    <source>
        <dbReference type="SAM" id="MobiDB-lite"/>
    </source>
</evidence>
<accession>A0A4U1HKF4</accession>